<dbReference type="InterPro" id="IPR029063">
    <property type="entry name" value="SAM-dependent_MTases_sf"/>
</dbReference>
<feature type="region of interest" description="Disordered" evidence="5">
    <location>
        <begin position="1"/>
        <end position="27"/>
    </location>
</feature>
<keyword evidence="2" id="KW-0328">Glycosyltransferase</keyword>
<dbReference type="SUPFAM" id="SSF53335">
    <property type="entry name" value="S-adenosyl-L-methionine-dependent methyltransferases"/>
    <property type="match status" value="1"/>
</dbReference>
<evidence type="ECO:0000256" key="3">
    <source>
        <dbReference type="ARBA" id="ARBA00022679"/>
    </source>
</evidence>
<dbReference type="GO" id="GO:0008168">
    <property type="term" value="F:methyltransferase activity"/>
    <property type="evidence" value="ECO:0007669"/>
    <property type="project" value="UniProtKB-KW"/>
</dbReference>
<dbReference type="Pfam" id="PF13578">
    <property type="entry name" value="Methyltransf_24"/>
    <property type="match status" value="1"/>
</dbReference>
<dbReference type="InterPro" id="IPR029044">
    <property type="entry name" value="Nucleotide-diphossugar_trans"/>
</dbReference>
<evidence type="ECO:0000256" key="1">
    <source>
        <dbReference type="ARBA" id="ARBA00006739"/>
    </source>
</evidence>
<gene>
    <name evidence="6" type="ORF">JHL17_01355</name>
</gene>
<dbReference type="GO" id="GO:0032259">
    <property type="term" value="P:methylation"/>
    <property type="evidence" value="ECO:0007669"/>
    <property type="project" value="UniProtKB-KW"/>
</dbReference>
<dbReference type="Gene3D" id="3.40.50.150">
    <property type="entry name" value="Vaccinia Virus protein VP39"/>
    <property type="match status" value="1"/>
</dbReference>
<dbReference type="RefSeq" id="WP_200190260.1">
    <property type="nucleotide sequence ID" value="NZ_JAENHM010000004.1"/>
</dbReference>
<evidence type="ECO:0000256" key="4">
    <source>
        <dbReference type="SAM" id="Coils"/>
    </source>
</evidence>
<keyword evidence="7" id="KW-1185">Reference proteome</keyword>
<dbReference type="InterPro" id="IPR007739">
    <property type="entry name" value="RgpF"/>
</dbReference>
<evidence type="ECO:0000313" key="7">
    <source>
        <dbReference type="Proteomes" id="UP000652760"/>
    </source>
</evidence>
<comment type="similarity">
    <text evidence="1">Belongs to the glycosyltransferase 2 family.</text>
</comment>
<keyword evidence="6" id="KW-0489">Methyltransferase</keyword>
<accession>A0ABS1EXZ8</accession>
<sequence>MPEPAFSLHPDATPIEGRPEDRPEAPPQDLQALYRPIVLSEPNRLVFPPPWIGHIPFAFWIIDALRPASLVELGTHSGNSYCAFLQAIAACGLSTSCYAVDTWEGDPHAGLYGDEVYDDLRAHHDASYAGFSRLLRMTFDQALEYFPDGGIDLLHIDGLHTYEAVGQDFRSWLPKMSGRGLVLFHDINVRERGFGVWQVWEEVSAAYPSFAFLHSNGLGVAYVGKPEAMPPALRWLFEVTGNRDRQALVRRHFDRLGQGLVDRFWAQHRLKQIGDYTRHADALSAQVADREATIDRLTGWVADRDADIGTLRAHAADRDAEIDALAADINALQAQTDRQLHLLMDALGEREHQLAAAEEEIRRQTAHARALQDALAEAQAEIARQTHRLDAMERSTSWRATAGLRWASTRSRTAAVKARFIVGISRRALPMLLARPDCRRQTLDALHREGLRPAWRRIIQQVQGGQTPVAVPAALEAPSFPEVARPIETDHSVAVPFGYRLPLAGAGGTPPAVAIVCHLFHENLAVEFRRYFLNIPVPADLFLSTSDPFKKSVIEKAFAGWDRGTVEVRVTPNRGRDIAPKLLGFRDVYDRYDLVLHLHSKQSDHASVLANWRGQLLETMLGSPEIVESIIGAFVQRPDLGMVAAQHFEPVRHWINWGNNFPYAARLMVRLGLSLEETQVLDFPSGSMFWARAAALKPLLDLDLSYEDFAEERGQIDGTLAHAIERSYFHVCESAGFGWLKIAVPALYPNTPAIAAIAGPADLDRFIVEHGLKLTGTDLPAPRAVHPVPIAQPDPALIDRRSAGALGLDRAVAPATVAVGIVTYNNDEDAVRRIVQSTRIALAKAGCPTDGRILVIDNGSSSAAMTAGDPAVHRLETAGNIGFGAGHNRLMAAAFASDADHYIAANPDGAFHPDAILALLRMMQAQQDRALVEALQFPVEHPKPYDPFTFETPWLSGACLMIPRRAFEELGGFDETFFMYCEDVDLSWRARAGGFVLRSCPTALFLHEVTNRPRNPAVLRMIHDSGVLLARKWGAPPAFQSWVTGELRGLGHQPPDAQPTPVPADWRRYADFSHHFSFAKARW</sequence>
<dbReference type="EMBL" id="JAENHM010000004">
    <property type="protein sequence ID" value="MBK1836045.1"/>
    <property type="molecule type" value="Genomic_DNA"/>
</dbReference>
<feature type="coiled-coil region" evidence="4">
    <location>
        <begin position="354"/>
        <end position="395"/>
    </location>
</feature>
<dbReference type="Gene3D" id="3.90.550.10">
    <property type="entry name" value="Spore Coat Polysaccharide Biosynthesis Protein SpsA, Chain A"/>
    <property type="match status" value="1"/>
</dbReference>
<proteinExistence type="inferred from homology"/>
<dbReference type="Pfam" id="PF05045">
    <property type="entry name" value="RgpF"/>
    <property type="match status" value="1"/>
</dbReference>
<keyword evidence="4" id="KW-0175">Coiled coil</keyword>
<organism evidence="6 7">
    <name type="scientific">Azospirillum endophyticum</name>
    <dbReference type="NCBI Taxonomy" id="2800326"/>
    <lineage>
        <taxon>Bacteria</taxon>
        <taxon>Pseudomonadati</taxon>
        <taxon>Pseudomonadota</taxon>
        <taxon>Alphaproteobacteria</taxon>
        <taxon>Rhodospirillales</taxon>
        <taxon>Azospirillaceae</taxon>
        <taxon>Azospirillum</taxon>
    </lineage>
</organism>
<evidence type="ECO:0000313" key="6">
    <source>
        <dbReference type="EMBL" id="MBK1836045.1"/>
    </source>
</evidence>
<dbReference type="Gene3D" id="1.10.287.1490">
    <property type="match status" value="1"/>
</dbReference>
<evidence type="ECO:0000256" key="5">
    <source>
        <dbReference type="SAM" id="MobiDB-lite"/>
    </source>
</evidence>
<evidence type="ECO:0000256" key="2">
    <source>
        <dbReference type="ARBA" id="ARBA00022676"/>
    </source>
</evidence>
<comment type="caution">
    <text evidence="6">The sequence shown here is derived from an EMBL/GenBank/DDBJ whole genome shotgun (WGS) entry which is preliminary data.</text>
</comment>
<name>A0ABS1EXZ8_9PROT</name>
<dbReference type="CDD" id="cd04186">
    <property type="entry name" value="GT_2_like_c"/>
    <property type="match status" value="1"/>
</dbReference>
<dbReference type="SUPFAM" id="SSF53448">
    <property type="entry name" value="Nucleotide-diphospho-sugar transferases"/>
    <property type="match status" value="1"/>
</dbReference>
<reference evidence="7" key="1">
    <citation type="submission" date="2021-01" db="EMBL/GenBank/DDBJ databases">
        <title>Genome public.</title>
        <authorList>
            <person name="Liu C."/>
            <person name="Sun Q."/>
        </authorList>
    </citation>
    <scope>NUCLEOTIDE SEQUENCE [LARGE SCALE GENOMIC DNA]</scope>
    <source>
        <strain evidence="7">YIM B02556</strain>
    </source>
</reference>
<dbReference type="PANTHER" id="PTHR43179:SF12">
    <property type="entry name" value="GALACTOFURANOSYLTRANSFERASE GLFT2"/>
    <property type="match status" value="1"/>
</dbReference>
<keyword evidence="3" id="KW-0808">Transferase</keyword>
<dbReference type="Proteomes" id="UP000652760">
    <property type="component" value="Unassembled WGS sequence"/>
</dbReference>
<dbReference type="PANTHER" id="PTHR43179">
    <property type="entry name" value="RHAMNOSYLTRANSFERASE WBBL"/>
    <property type="match status" value="1"/>
</dbReference>
<protein>
    <submittedName>
        <fullName evidence="6">Class I SAM-dependent methyltransferase</fullName>
    </submittedName>
</protein>